<evidence type="ECO:0000313" key="6">
    <source>
        <dbReference type="EMBL" id="OLZ53373.1"/>
    </source>
</evidence>
<dbReference type="SUPFAM" id="SSF116734">
    <property type="entry name" value="DNA methylase specificity domain"/>
    <property type="match status" value="2"/>
</dbReference>
<dbReference type="OrthoDB" id="3197085at2"/>
<sequence length="380" mass="41821">MISQAANQGAGIDWNRTRFHAYDGDPRRLKGFLQPGDSFVNSTGTGTLGRVGWFSSGPDSRPCVADGHVTLVRFDPKHVHDRFGYFFLKSDSFQNFMFETLVFGSTNQIELSRERMLGVPICVPGVADQRAIVDFLDVETARIDALVAKKYQLIRVLAEWEQSEMLEIAGDWRRCDTVSLRQFGTSVLTGPFGTQLAASEYISGGVPVINPTHIKRGKITPEEIVSVAASAAARLSRHRLSAGDLVMGRKGDVGRTAIVDARADGWLCGSDSIAIRPSPERLIPAYLAMVMSIDIYRQQLMAKSTGATLANVNESTLKDLRVPHRSVVSQEECVRMAEHVNECYERLVSALEQQISLLREHRQALITAAVTGEMKVPGVS</sequence>
<keyword evidence="4" id="KW-0175">Coiled coil</keyword>
<dbReference type="PANTHER" id="PTHR30408">
    <property type="entry name" value="TYPE-1 RESTRICTION ENZYME ECOKI SPECIFICITY PROTEIN"/>
    <property type="match status" value="1"/>
</dbReference>
<dbReference type="GO" id="GO:0003677">
    <property type="term" value="F:DNA binding"/>
    <property type="evidence" value="ECO:0007669"/>
    <property type="project" value="UniProtKB-KW"/>
</dbReference>
<keyword evidence="2" id="KW-0680">Restriction system</keyword>
<evidence type="ECO:0000256" key="3">
    <source>
        <dbReference type="ARBA" id="ARBA00023125"/>
    </source>
</evidence>
<evidence type="ECO:0000256" key="1">
    <source>
        <dbReference type="ARBA" id="ARBA00010923"/>
    </source>
</evidence>
<evidence type="ECO:0000256" key="2">
    <source>
        <dbReference type="ARBA" id="ARBA00022747"/>
    </source>
</evidence>
<dbReference type="AlphaFoldDB" id="A0A1R0KWM7"/>
<evidence type="ECO:0000313" key="7">
    <source>
        <dbReference type="Proteomes" id="UP000187486"/>
    </source>
</evidence>
<dbReference type="InterPro" id="IPR052021">
    <property type="entry name" value="Type-I_RS_S_subunit"/>
</dbReference>
<keyword evidence="7" id="KW-1185">Reference proteome</keyword>
<feature type="domain" description="Type I restriction modification DNA specificity" evidence="5">
    <location>
        <begin position="23"/>
        <end position="150"/>
    </location>
</feature>
<dbReference type="PANTHER" id="PTHR30408:SF12">
    <property type="entry name" value="TYPE I RESTRICTION ENZYME MJAVIII SPECIFICITY SUBUNIT"/>
    <property type="match status" value="1"/>
</dbReference>
<dbReference type="GO" id="GO:0009307">
    <property type="term" value="P:DNA restriction-modification system"/>
    <property type="evidence" value="ECO:0007669"/>
    <property type="project" value="UniProtKB-KW"/>
</dbReference>
<dbReference type="Proteomes" id="UP000187486">
    <property type="component" value="Unassembled WGS sequence"/>
</dbReference>
<protein>
    <recommendedName>
        <fullName evidence="5">Type I restriction modification DNA specificity domain-containing protein</fullName>
    </recommendedName>
</protein>
<organism evidence="6 7">
    <name type="scientific">Amycolatopsis coloradensis</name>
    <dbReference type="NCBI Taxonomy" id="76021"/>
    <lineage>
        <taxon>Bacteria</taxon>
        <taxon>Bacillati</taxon>
        <taxon>Actinomycetota</taxon>
        <taxon>Actinomycetes</taxon>
        <taxon>Pseudonocardiales</taxon>
        <taxon>Pseudonocardiaceae</taxon>
        <taxon>Amycolatopsis</taxon>
    </lineage>
</organism>
<evidence type="ECO:0000259" key="5">
    <source>
        <dbReference type="Pfam" id="PF01420"/>
    </source>
</evidence>
<evidence type="ECO:0000256" key="4">
    <source>
        <dbReference type="SAM" id="Coils"/>
    </source>
</evidence>
<accession>A0A1R0KWM7</accession>
<keyword evidence="3" id="KW-0238">DNA-binding</keyword>
<dbReference type="STRING" id="76021.BS329_11270"/>
<gene>
    <name evidence="6" type="ORF">BS329_11270</name>
</gene>
<dbReference type="EMBL" id="MQUQ01000005">
    <property type="protein sequence ID" value="OLZ53373.1"/>
    <property type="molecule type" value="Genomic_DNA"/>
</dbReference>
<dbReference type="Pfam" id="PF01420">
    <property type="entry name" value="Methylase_S"/>
    <property type="match status" value="1"/>
</dbReference>
<reference evidence="6 7" key="1">
    <citation type="submission" date="2016-01" db="EMBL/GenBank/DDBJ databases">
        <title>Amycolatopsis coloradensis genome sequencing and assembly.</title>
        <authorList>
            <person name="Mayilraj S."/>
        </authorList>
    </citation>
    <scope>NUCLEOTIDE SEQUENCE [LARGE SCALE GENOMIC DNA]</scope>
    <source>
        <strain evidence="6 7">DSM 44225</strain>
    </source>
</reference>
<name>A0A1R0KWM7_9PSEU</name>
<comment type="caution">
    <text evidence="6">The sequence shown here is derived from an EMBL/GenBank/DDBJ whole genome shotgun (WGS) entry which is preliminary data.</text>
</comment>
<feature type="coiled-coil region" evidence="4">
    <location>
        <begin position="334"/>
        <end position="361"/>
    </location>
</feature>
<proteinExistence type="inferred from homology"/>
<dbReference type="Gene3D" id="3.90.220.20">
    <property type="entry name" value="DNA methylase specificity domains"/>
    <property type="match status" value="2"/>
</dbReference>
<dbReference type="InterPro" id="IPR044946">
    <property type="entry name" value="Restrct_endonuc_typeI_TRD_sf"/>
</dbReference>
<comment type="similarity">
    <text evidence="1">Belongs to the type-I restriction system S methylase family.</text>
</comment>
<dbReference type="InterPro" id="IPR000055">
    <property type="entry name" value="Restrct_endonuc_typeI_TRD"/>
</dbReference>